<gene>
    <name evidence="3" type="ORF">COLO4_25216</name>
</gene>
<name>A0A1R3I482_9ROSI</name>
<feature type="chain" id="PRO_5012141939" evidence="2">
    <location>
        <begin position="35"/>
        <end position="71"/>
    </location>
</feature>
<dbReference type="EMBL" id="AWUE01018946">
    <property type="protein sequence ID" value="OMO77393.1"/>
    <property type="molecule type" value="Genomic_DNA"/>
</dbReference>
<accession>A0A1R3I482</accession>
<reference evidence="4" key="1">
    <citation type="submission" date="2013-09" db="EMBL/GenBank/DDBJ databases">
        <title>Corchorus olitorius genome sequencing.</title>
        <authorList>
            <person name="Alam M."/>
            <person name="Haque M.S."/>
            <person name="Islam M.S."/>
            <person name="Emdad E.M."/>
            <person name="Islam M.M."/>
            <person name="Ahmed B."/>
            <person name="Halim A."/>
            <person name="Hossen Q.M.M."/>
            <person name="Hossain M.Z."/>
            <person name="Ahmed R."/>
            <person name="Khan M.M."/>
            <person name="Islam R."/>
            <person name="Rashid M.M."/>
            <person name="Khan S.A."/>
            <person name="Rahman M.S."/>
            <person name="Alam M."/>
            <person name="Yahiya A.S."/>
            <person name="Khan M.S."/>
            <person name="Azam M.S."/>
            <person name="Haque T."/>
            <person name="Lashkar M.Z.H."/>
            <person name="Akhand A.I."/>
            <person name="Morshed G."/>
            <person name="Roy S."/>
            <person name="Uddin K.S."/>
            <person name="Rabeya T."/>
            <person name="Hossain A.S."/>
            <person name="Chowdhury A."/>
            <person name="Snigdha A.R."/>
            <person name="Mortoza M.S."/>
            <person name="Matin S.A."/>
            <person name="Hoque S.M.E."/>
            <person name="Islam M.K."/>
            <person name="Roy D.K."/>
            <person name="Haider R."/>
            <person name="Moosa M.M."/>
            <person name="Elias S.M."/>
            <person name="Hasan A.M."/>
            <person name="Jahan S."/>
            <person name="Shafiuddin M."/>
            <person name="Mahmood N."/>
            <person name="Shommy N.S."/>
        </authorList>
    </citation>
    <scope>NUCLEOTIDE SEQUENCE [LARGE SCALE GENOMIC DNA]</scope>
    <source>
        <strain evidence="4">cv. O-4</strain>
    </source>
</reference>
<dbReference type="Proteomes" id="UP000187203">
    <property type="component" value="Unassembled WGS sequence"/>
</dbReference>
<dbReference type="AlphaFoldDB" id="A0A1R3I482"/>
<feature type="compositionally biased region" description="Polar residues" evidence="1">
    <location>
        <begin position="52"/>
        <end position="63"/>
    </location>
</feature>
<evidence type="ECO:0000313" key="3">
    <source>
        <dbReference type="EMBL" id="OMO77393.1"/>
    </source>
</evidence>
<comment type="caution">
    <text evidence="3">The sequence shown here is derived from an EMBL/GenBank/DDBJ whole genome shotgun (WGS) entry which is preliminary data.</text>
</comment>
<evidence type="ECO:0000256" key="1">
    <source>
        <dbReference type="SAM" id="MobiDB-lite"/>
    </source>
</evidence>
<evidence type="ECO:0000313" key="4">
    <source>
        <dbReference type="Proteomes" id="UP000187203"/>
    </source>
</evidence>
<evidence type="ECO:0000256" key="2">
    <source>
        <dbReference type="SAM" id="SignalP"/>
    </source>
</evidence>
<organism evidence="3 4">
    <name type="scientific">Corchorus olitorius</name>
    <dbReference type="NCBI Taxonomy" id="93759"/>
    <lineage>
        <taxon>Eukaryota</taxon>
        <taxon>Viridiplantae</taxon>
        <taxon>Streptophyta</taxon>
        <taxon>Embryophyta</taxon>
        <taxon>Tracheophyta</taxon>
        <taxon>Spermatophyta</taxon>
        <taxon>Magnoliopsida</taxon>
        <taxon>eudicotyledons</taxon>
        <taxon>Gunneridae</taxon>
        <taxon>Pentapetalae</taxon>
        <taxon>rosids</taxon>
        <taxon>malvids</taxon>
        <taxon>Malvales</taxon>
        <taxon>Malvaceae</taxon>
        <taxon>Grewioideae</taxon>
        <taxon>Apeibeae</taxon>
        <taxon>Corchorus</taxon>
    </lineage>
</organism>
<protein>
    <submittedName>
        <fullName evidence="3">Uncharacterized protein</fullName>
    </submittedName>
</protein>
<feature type="signal peptide" evidence="2">
    <location>
        <begin position="1"/>
        <end position="34"/>
    </location>
</feature>
<keyword evidence="4" id="KW-1185">Reference proteome</keyword>
<proteinExistence type="predicted"/>
<sequence>MAQRVYLTSPPPRGRRRFLLLSLRFLCFLPFSLEIKGKPEGKIKGGPPKGRATNTCLSDQWGASSKPCEPI</sequence>
<keyword evidence="2" id="KW-0732">Signal</keyword>
<feature type="region of interest" description="Disordered" evidence="1">
    <location>
        <begin position="38"/>
        <end position="71"/>
    </location>
</feature>